<proteinExistence type="predicted"/>
<organism evidence="1 2">
    <name type="scientific">Campylobacter showae CC57C</name>
    <dbReference type="NCBI Taxonomy" id="1073353"/>
    <lineage>
        <taxon>Bacteria</taxon>
        <taxon>Pseudomonadati</taxon>
        <taxon>Campylobacterota</taxon>
        <taxon>Epsilonproteobacteria</taxon>
        <taxon>Campylobacterales</taxon>
        <taxon>Campylobacteraceae</taxon>
        <taxon>Campylobacter</taxon>
    </lineage>
</organism>
<comment type="caution">
    <text evidence="1">The sequence shown here is derived from an EMBL/GenBank/DDBJ whole genome shotgun (WGS) entry which is preliminary data.</text>
</comment>
<protein>
    <submittedName>
        <fullName evidence="1">Putative lipoprotein</fullName>
    </submittedName>
</protein>
<accession>M3I4R3</accession>
<dbReference type="EMBL" id="AOTD01000008">
    <property type="protein sequence ID" value="EMG31589.1"/>
    <property type="molecule type" value="Genomic_DNA"/>
</dbReference>
<gene>
    <name evidence="1" type="ORF">H740_00622</name>
</gene>
<keyword evidence="1" id="KW-0449">Lipoprotein</keyword>
<dbReference type="PROSITE" id="PS51257">
    <property type="entry name" value="PROKAR_LIPOPROTEIN"/>
    <property type="match status" value="1"/>
</dbReference>
<dbReference type="PATRIC" id="fig|1073353.3.peg.140"/>
<evidence type="ECO:0000313" key="1">
    <source>
        <dbReference type="EMBL" id="EMG31589.1"/>
    </source>
</evidence>
<sequence>MKPLNKTIAAATCGLLLAGCAAKEPTVITRTVYQEVKIPVVCIEEMPAKPKFKAGDLQSARELMAYFKTCEELLRGCVNGRAGN</sequence>
<dbReference type="AlphaFoldDB" id="M3I4R3"/>
<dbReference type="RefSeq" id="WP_004321961.1">
    <property type="nucleotide sequence ID" value="NZ_AOTD01000008.1"/>
</dbReference>
<dbReference type="OrthoDB" id="5363270at2"/>
<reference evidence="1 2" key="1">
    <citation type="submission" date="2013-02" db="EMBL/GenBank/DDBJ databases">
        <title>Co-occurrence of anaerobic bacteria in colorectal carcinomas.</title>
        <authorList>
            <person name="Holt R.A."/>
            <person name="Warren R.L."/>
            <person name="Allen-Vercoe E."/>
            <person name="Pleasance S."/>
            <person name="Freeman D.J."/>
            <person name="Watson P."/>
            <person name="Moore R."/>
            <person name="Cochrane K."/>
        </authorList>
    </citation>
    <scope>NUCLEOTIDE SEQUENCE [LARGE SCALE GENOMIC DNA]</scope>
    <source>
        <strain evidence="1 2">CC57C</strain>
    </source>
</reference>
<evidence type="ECO:0000313" key="2">
    <source>
        <dbReference type="Proteomes" id="UP000011782"/>
    </source>
</evidence>
<dbReference type="Proteomes" id="UP000011782">
    <property type="component" value="Unassembled WGS sequence"/>
</dbReference>
<name>M3I4R3_9BACT</name>
<dbReference type="STRING" id="1073353.H740_00622"/>